<sequence length="56" mass="6348">MNTSFGECANFFSSEIRNSPKQTKYLLSRCIPCFIGKIEFPSDSCKVTLSMQMMLS</sequence>
<organism evidence="1">
    <name type="scientific">Rhizophora mucronata</name>
    <name type="common">Asiatic mangrove</name>
    <dbReference type="NCBI Taxonomy" id="61149"/>
    <lineage>
        <taxon>Eukaryota</taxon>
        <taxon>Viridiplantae</taxon>
        <taxon>Streptophyta</taxon>
        <taxon>Embryophyta</taxon>
        <taxon>Tracheophyta</taxon>
        <taxon>Spermatophyta</taxon>
        <taxon>Magnoliopsida</taxon>
        <taxon>eudicotyledons</taxon>
        <taxon>Gunneridae</taxon>
        <taxon>Pentapetalae</taxon>
        <taxon>rosids</taxon>
        <taxon>fabids</taxon>
        <taxon>Malpighiales</taxon>
        <taxon>Rhizophoraceae</taxon>
        <taxon>Rhizophora</taxon>
    </lineage>
</organism>
<evidence type="ECO:0000313" key="1">
    <source>
        <dbReference type="EMBL" id="MBW91860.1"/>
    </source>
</evidence>
<protein>
    <submittedName>
        <fullName evidence="1">Uncharacterized protein</fullName>
    </submittedName>
</protein>
<dbReference type="AlphaFoldDB" id="A0A2P2JEJ1"/>
<reference evidence="1" key="1">
    <citation type="submission" date="2018-02" db="EMBL/GenBank/DDBJ databases">
        <title>Rhizophora mucronata_Transcriptome.</title>
        <authorList>
            <person name="Meera S.P."/>
            <person name="Sreeshan A."/>
            <person name="Augustine A."/>
        </authorList>
    </citation>
    <scope>NUCLEOTIDE SEQUENCE</scope>
    <source>
        <tissue evidence="1">Leaf</tissue>
    </source>
</reference>
<dbReference type="EMBL" id="GGEC01011377">
    <property type="protein sequence ID" value="MBW91860.1"/>
    <property type="molecule type" value="Transcribed_RNA"/>
</dbReference>
<name>A0A2P2JEJ1_RHIMU</name>
<accession>A0A2P2JEJ1</accession>
<proteinExistence type="predicted"/>